<dbReference type="SMART" id="SM00448">
    <property type="entry name" value="REC"/>
    <property type="match status" value="1"/>
</dbReference>
<keyword evidence="5 11" id="KW-0418">Kinase</keyword>
<dbReference type="PRINTS" id="PR00344">
    <property type="entry name" value="BCTRLSENSOR"/>
</dbReference>
<sequence>MLSNKIKVLLVDDDPVARRSVELRLARYKKRTSFDIVNADSMKTCIEHLKQNSFDIILLDLGLPDSGGLETISRVRSVCATTPTIVLTNNLDAELDIQAIKEGASDYLRKDQIEGDTLFRTIRYALERHEIRQQLRDERDRTLSYLDQAGAIFLAMDTEGKITLINKVGAELLGTEQSEIIGTNWFERFIPRNEQPEKQRIFDEMLQGNIGNFEQFECPVVTVDNEKKTIAWSHSLLKDEAGEINGVLSVGTDITLVRETERQIQEHNRLKSEFVVTITHELRTPLTIFRNVISNALAGVCGKISKKLRRDLEAANEAVDRLANIISDFLDMSRIEAGKMKLELDAVPVKSLINESMRTLEVVLGENNMSQDIILPDEDIYVLADAGKVKQVITNLVDNAAKFVPDCGGKVTLRVVDQNEHVKICVEDNGPGIEQKDTEKVFDKFVQVEKHVGEGTHGTGLGLAICKELVEMHGGRIWVENTESGGACFSFVLPKYEKEKQESEVAEQIDFIRSQIDQIADLCFGTTKNMNKRSHH</sequence>
<dbReference type="InterPro" id="IPR013656">
    <property type="entry name" value="PAS_4"/>
</dbReference>
<dbReference type="SUPFAM" id="SSF55874">
    <property type="entry name" value="ATPase domain of HSP90 chaperone/DNA topoisomerase II/histidine kinase"/>
    <property type="match status" value="1"/>
</dbReference>
<evidence type="ECO:0000259" key="7">
    <source>
        <dbReference type="PROSITE" id="PS50109"/>
    </source>
</evidence>
<reference evidence="12" key="1">
    <citation type="submission" date="2017-02" db="EMBL/GenBank/DDBJ databases">
        <title>Comparative genomics and description of representatives of a novel lineage of planctomycetes thriving in anoxic sediments.</title>
        <authorList>
            <person name="Spring S."/>
            <person name="Bunk B."/>
            <person name="Sproer C."/>
        </authorList>
    </citation>
    <scope>NUCLEOTIDE SEQUENCE [LARGE SCALE GENOMIC DNA]</scope>
    <source>
        <strain evidence="12">ST-NAGAB-D1</strain>
    </source>
</reference>
<dbReference type="Pfam" id="PF00512">
    <property type="entry name" value="HisKA"/>
    <property type="match status" value="1"/>
</dbReference>
<dbReference type="SMART" id="SM00388">
    <property type="entry name" value="HisKA"/>
    <property type="match status" value="1"/>
</dbReference>
<evidence type="ECO:0000256" key="5">
    <source>
        <dbReference type="ARBA" id="ARBA00022777"/>
    </source>
</evidence>
<dbReference type="FunFam" id="3.30.565.10:FF:000006">
    <property type="entry name" value="Sensor histidine kinase WalK"/>
    <property type="match status" value="1"/>
</dbReference>
<evidence type="ECO:0000256" key="2">
    <source>
        <dbReference type="ARBA" id="ARBA00012438"/>
    </source>
</evidence>
<feature type="domain" description="Histidine kinase" evidence="7">
    <location>
        <begin position="277"/>
        <end position="497"/>
    </location>
</feature>
<dbReference type="Gene3D" id="3.30.565.10">
    <property type="entry name" value="Histidine kinase-like ATPase, C-terminal domain"/>
    <property type="match status" value="1"/>
</dbReference>
<feature type="domain" description="PAS" evidence="9">
    <location>
        <begin position="138"/>
        <end position="209"/>
    </location>
</feature>
<dbReference type="EMBL" id="CP019791">
    <property type="protein sequence ID" value="AQT70101.1"/>
    <property type="molecule type" value="Genomic_DNA"/>
</dbReference>
<dbReference type="InterPro" id="IPR036097">
    <property type="entry name" value="HisK_dim/P_sf"/>
</dbReference>
<dbReference type="PANTHER" id="PTHR43047:SF72">
    <property type="entry name" value="OSMOSENSING HISTIDINE PROTEIN KINASE SLN1"/>
    <property type="match status" value="1"/>
</dbReference>
<dbReference type="InterPro" id="IPR003661">
    <property type="entry name" value="HisK_dim/P_dom"/>
</dbReference>
<evidence type="ECO:0000313" key="12">
    <source>
        <dbReference type="Proteomes" id="UP000189674"/>
    </source>
</evidence>
<dbReference type="PROSITE" id="PS50109">
    <property type="entry name" value="HIS_KIN"/>
    <property type="match status" value="1"/>
</dbReference>
<organism evidence="11 12">
    <name type="scientific">Anaerohalosphaera lusitana</name>
    <dbReference type="NCBI Taxonomy" id="1936003"/>
    <lineage>
        <taxon>Bacteria</taxon>
        <taxon>Pseudomonadati</taxon>
        <taxon>Planctomycetota</taxon>
        <taxon>Phycisphaerae</taxon>
        <taxon>Sedimentisphaerales</taxon>
        <taxon>Anaerohalosphaeraceae</taxon>
        <taxon>Anaerohalosphaera</taxon>
    </lineage>
</organism>
<evidence type="ECO:0000259" key="8">
    <source>
        <dbReference type="PROSITE" id="PS50110"/>
    </source>
</evidence>
<dbReference type="EC" id="2.7.13.3" evidence="2"/>
<dbReference type="InterPro" id="IPR058245">
    <property type="entry name" value="NreC/VraR/RcsB-like_REC"/>
</dbReference>
<evidence type="ECO:0000313" key="11">
    <source>
        <dbReference type="EMBL" id="AQT70101.1"/>
    </source>
</evidence>
<name>A0A1U9NQ89_9BACT</name>
<dbReference type="InterPro" id="IPR003594">
    <property type="entry name" value="HATPase_dom"/>
</dbReference>
<dbReference type="RefSeq" id="WP_146663719.1">
    <property type="nucleotide sequence ID" value="NZ_CP019791.1"/>
</dbReference>
<dbReference type="Gene3D" id="3.30.450.20">
    <property type="entry name" value="PAS domain"/>
    <property type="match status" value="1"/>
</dbReference>
<dbReference type="CDD" id="cd00075">
    <property type="entry name" value="HATPase"/>
    <property type="match status" value="1"/>
</dbReference>
<comment type="catalytic activity">
    <reaction evidence="1">
        <text>ATP + protein L-histidine = ADP + protein N-phospho-L-histidine.</text>
        <dbReference type="EC" id="2.7.13.3"/>
    </reaction>
</comment>
<dbReference type="SUPFAM" id="SSF52172">
    <property type="entry name" value="CheY-like"/>
    <property type="match status" value="1"/>
</dbReference>
<dbReference type="SUPFAM" id="SSF47384">
    <property type="entry name" value="Homodimeric domain of signal transducing histidine kinase"/>
    <property type="match status" value="1"/>
</dbReference>
<dbReference type="InterPro" id="IPR000014">
    <property type="entry name" value="PAS"/>
</dbReference>
<dbReference type="CDD" id="cd00082">
    <property type="entry name" value="HisKA"/>
    <property type="match status" value="1"/>
</dbReference>
<dbReference type="InterPro" id="IPR001789">
    <property type="entry name" value="Sig_transdc_resp-reg_receiver"/>
</dbReference>
<dbReference type="InterPro" id="IPR036890">
    <property type="entry name" value="HATPase_C_sf"/>
</dbReference>
<dbReference type="PROSITE" id="PS50113">
    <property type="entry name" value="PAC"/>
    <property type="match status" value="1"/>
</dbReference>
<dbReference type="Pfam" id="PF02518">
    <property type="entry name" value="HATPase_c"/>
    <property type="match status" value="1"/>
</dbReference>
<feature type="domain" description="Response regulatory" evidence="8">
    <location>
        <begin position="7"/>
        <end position="125"/>
    </location>
</feature>
<feature type="modified residue" description="4-aspartylphosphate" evidence="6">
    <location>
        <position position="60"/>
    </location>
</feature>
<dbReference type="InterPro" id="IPR011006">
    <property type="entry name" value="CheY-like_superfamily"/>
</dbReference>
<dbReference type="Gene3D" id="1.10.287.130">
    <property type="match status" value="1"/>
</dbReference>
<dbReference type="KEGG" id="alus:STSP2_03304"/>
<proteinExistence type="predicted"/>
<dbReference type="PROSITE" id="PS50112">
    <property type="entry name" value="PAS"/>
    <property type="match status" value="1"/>
</dbReference>
<keyword evidence="4 11" id="KW-0808">Transferase</keyword>
<feature type="domain" description="PAC" evidence="10">
    <location>
        <begin position="214"/>
        <end position="266"/>
    </location>
</feature>
<evidence type="ECO:0000259" key="10">
    <source>
        <dbReference type="PROSITE" id="PS50113"/>
    </source>
</evidence>
<dbReference type="CDD" id="cd17535">
    <property type="entry name" value="REC_NarL-like"/>
    <property type="match status" value="1"/>
</dbReference>
<dbReference type="PROSITE" id="PS50110">
    <property type="entry name" value="RESPONSE_REGULATORY"/>
    <property type="match status" value="1"/>
</dbReference>
<dbReference type="SMART" id="SM00387">
    <property type="entry name" value="HATPase_c"/>
    <property type="match status" value="1"/>
</dbReference>
<evidence type="ECO:0000256" key="1">
    <source>
        <dbReference type="ARBA" id="ARBA00000085"/>
    </source>
</evidence>
<keyword evidence="12" id="KW-1185">Reference proteome</keyword>
<dbReference type="AlphaFoldDB" id="A0A1U9NQ89"/>
<dbReference type="InterPro" id="IPR005467">
    <property type="entry name" value="His_kinase_dom"/>
</dbReference>
<dbReference type="SMART" id="SM00091">
    <property type="entry name" value="PAS"/>
    <property type="match status" value="1"/>
</dbReference>
<accession>A0A1U9NQ89</accession>
<dbReference type="Pfam" id="PF00072">
    <property type="entry name" value="Response_reg"/>
    <property type="match status" value="1"/>
</dbReference>
<dbReference type="STRING" id="1936003.STSP2_03304"/>
<dbReference type="InterPro" id="IPR035965">
    <property type="entry name" value="PAS-like_dom_sf"/>
</dbReference>
<dbReference type="Proteomes" id="UP000189674">
    <property type="component" value="Chromosome"/>
</dbReference>
<dbReference type="NCBIfam" id="TIGR00229">
    <property type="entry name" value="sensory_box"/>
    <property type="match status" value="1"/>
</dbReference>
<dbReference type="GO" id="GO:0009927">
    <property type="term" value="F:histidine phosphotransfer kinase activity"/>
    <property type="evidence" value="ECO:0007669"/>
    <property type="project" value="TreeGrafter"/>
</dbReference>
<gene>
    <name evidence="11" type="primary">yycG_3</name>
    <name evidence="11" type="ORF">STSP2_03304</name>
</gene>
<dbReference type="Pfam" id="PF08448">
    <property type="entry name" value="PAS_4"/>
    <property type="match status" value="1"/>
</dbReference>
<dbReference type="CDD" id="cd00130">
    <property type="entry name" value="PAS"/>
    <property type="match status" value="1"/>
</dbReference>
<dbReference type="InterPro" id="IPR000700">
    <property type="entry name" value="PAS-assoc_C"/>
</dbReference>
<dbReference type="GO" id="GO:0005886">
    <property type="term" value="C:plasma membrane"/>
    <property type="evidence" value="ECO:0007669"/>
    <property type="project" value="TreeGrafter"/>
</dbReference>
<dbReference type="GO" id="GO:0000155">
    <property type="term" value="F:phosphorelay sensor kinase activity"/>
    <property type="evidence" value="ECO:0007669"/>
    <property type="project" value="InterPro"/>
</dbReference>
<dbReference type="InterPro" id="IPR004358">
    <property type="entry name" value="Sig_transdc_His_kin-like_C"/>
</dbReference>
<keyword evidence="3 6" id="KW-0597">Phosphoprotein</keyword>
<evidence type="ECO:0000256" key="3">
    <source>
        <dbReference type="ARBA" id="ARBA00022553"/>
    </source>
</evidence>
<dbReference type="SUPFAM" id="SSF55785">
    <property type="entry name" value="PYP-like sensor domain (PAS domain)"/>
    <property type="match status" value="1"/>
</dbReference>
<protein>
    <recommendedName>
        <fullName evidence="2">histidine kinase</fullName>
        <ecNumber evidence="2">2.7.13.3</ecNumber>
    </recommendedName>
</protein>
<dbReference type="OrthoDB" id="236031at2"/>
<evidence type="ECO:0000259" key="9">
    <source>
        <dbReference type="PROSITE" id="PS50112"/>
    </source>
</evidence>
<evidence type="ECO:0000256" key="6">
    <source>
        <dbReference type="PROSITE-ProRule" id="PRU00169"/>
    </source>
</evidence>
<dbReference type="Gene3D" id="3.40.50.2300">
    <property type="match status" value="1"/>
</dbReference>
<dbReference type="PANTHER" id="PTHR43047">
    <property type="entry name" value="TWO-COMPONENT HISTIDINE PROTEIN KINASE"/>
    <property type="match status" value="1"/>
</dbReference>
<evidence type="ECO:0000256" key="4">
    <source>
        <dbReference type="ARBA" id="ARBA00022679"/>
    </source>
</evidence>